<dbReference type="SUPFAM" id="SSF55961">
    <property type="entry name" value="Bet v1-like"/>
    <property type="match status" value="1"/>
</dbReference>
<accession>A0A9R1VV18</accession>
<proteinExistence type="predicted"/>
<dbReference type="Pfam" id="PF00407">
    <property type="entry name" value="Bet_v_1"/>
    <property type="match status" value="1"/>
</dbReference>
<gene>
    <name evidence="2" type="ORF">LSAT_V11C400181710</name>
</gene>
<reference evidence="2 3" key="1">
    <citation type="journal article" date="2017" name="Nat. Commun.">
        <title>Genome assembly with in vitro proximity ligation data and whole-genome triplication in lettuce.</title>
        <authorList>
            <person name="Reyes-Chin-Wo S."/>
            <person name="Wang Z."/>
            <person name="Yang X."/>
            <person name="Kozik A."/>
            <person name="Arikit S."/>
            <person name="Song C."/>
            <person name="Xia L."/>
            <person name="Froenicke L."/>
            <person name="Lavelle D.O."/>
            <person name="Truco M.J."/>
            <person name="Xia R."/>
            <person name="Zhu S."/>
            <person name="Xu C."/>
            <person name="Xu H."/>
            <person name="Xu X."/>
            <person name="Cox K."/>
            <person name="Korf I."/>
            <person name="Meyers B.C."/>
            <person name="Michelmore R.W."/>
        </authorList>
    </citation>
    <scope>NUCLEOTIDE SEQUENCE [LARGE SCALE GENOMIC DNA]</scope>
    <source>
        <strain evidence="3">cv. Salinas</strain>
        <tissue evidence="2">Seedlings</tissue>
    </source>
</reference>
<keyword evidence="3" id="KW-1185">Reference proteome</keyword>
<comment type="caution">
    <text evidence="2">The sequence shown here is derived from an EMBL/GenBank/DDBJ whole genome shotgun (WGS) entry which is preliminary data.</text>
</comment>
<dbReference type="SMART" id="SM01037">
    <property type="entry name" value="Bet_v_1"/>
    <property type="match status" value="1"/>
</dbReference>
<dbReference type="AlphaFoldDB" id="A0A9R1VV18"/>
<dbReference type="EMBL" id="NBSK02000004">
    <property type="protein sequence ID" value="KAJ0211818.1"/>
    <property type="molecule type" value="Genomic_DNA"/>
</dbReference>
<dbReference type="OrthoDB" id="1858121at2759"/>
<organism evidence="2 3">
    <name type="scientific">Lactuca sativa</name>
    <name type="common">Garden lettuce</name>
    <dbReference type="NCBI Taxonomy" id="4236"/>
    <lineage>
        <taxon>Eukaryota</taxon>
        <taxon>Viridiplantae</taxon>
        <taxon>Streptophyta</taxon>
        <taxon>Embryophyta</taxon>
        <taxon>Tracheophyta</taxon>
        <taxon>Spermatophyta</taxon>
        <taxon>Magnoliopsida</taxon>
        <taxon>eudicotyledons</taxon>
        <taxon>Gunneridae</taxon>
        <taxon>Pentapetalae</taxon>
        <taxon>asterids</taxon>
        <taxon>campanulids</taxon>
        <taxon>Asterales</taxon>
        <taxon>Asteraceae</taxon>
        <taxon>Cichorioideae</taxon>
        <taxon>Cichorieae</taxon>
        <taxon>Lactucinae</taxon>
        <taxon>Lactuca</taxon>
    </lineage>
</organism>
<name>A0A9R1VV18_LACSA</name>
<dbReference type="InterPro" id="IPR023393">
    <property type="entry name" value="START-like_dom_sf"/>
</dbReference>
<dbReference type="Gramene" id="rna-gnl|WGS:NBSK|LSAT_4X63260_mrna">
    <property type="protein sequence ID" value="cds-PLY70389.1"/>
    <property type="gene ID" value="gene-LSAT_4X63260"/>
</dbReference>
<dbReference type="PANTHER" id="PTHR31907">
    <property type="entry name" value="MLP-LIKE PROTEIN 423"/>
    <property type="match status" value="1"/>
</dbReference>
<evidence type="ECO:0000313" key="2">
    <source>
        <dbReference type="EMBL" id="KAJ0211818.1"/>
    </source>
</evidence>
<dbReference type="InterPro" id="IPR000916">
    <property type="entry name" value="Bet_v_I/MLP"/>
</dbReference>
<dbReference type="Proteomes" id="UP000235145">
    <property type="component" value="Unassembled WGS sequence"/>
</dbReference>
<evidence type="ECO:0000313" key="3">
    <source>
        <dbReference type="Proteomes" id="UP000235145"/>
    </source>
</evidence>
<dbReference type="CDD" id="cd07816">
    <property type="entry name" value="Bet_v1-like"/>
    <property type="match status" value="1"/>
</dbReference>
<dbReference type="Gene3D" id="3.30.530.20">
    <property type="match status" value="1"/>
</dbReference>
<feature type="domain" description="Bet v I/Major latex protein" evidence="1">
    <location>
        <begin position="2"/>
        <end position="152"/>
    </location>
</feature>
<protein>
    <recommendedName>
        <fullName evidence="1">Bet v I/Major latex protein domain-containing protein</fullName>
    </recommendedName>
</protein>
<evidence type="ECO:0000259" key="1">
    <source>
        <dbReference type="SMART" id="SM01037"/>
    </source>
</evidence>
<dbReference type="GO" id="GO:0006952">
    <property type="term" value="P:defense response"/>
    <property type="evidence" value="ECO:0007669"/>
    <property type="project" value="InterPro"/>
</dbReference>
<sequence length="153" mass="17463">MVLSGKLVKQVAIRLDGDLFYEIYKYKQHRISEMSPGSIKRVDLHDGEWGVVGSVIVWNFIHDGKEKVVKEVIQAIDDGRRSLCFKVIGGDLMQDYKTFLVTIHVDTMGEGNLVTWTFDYEKLKENVEDPHTLMDLCLSVTKDIENSNIVNSN</sequence>
<dbReference type="InterPro" id="IPR051761">
    <property type="entry name" value="MLP-like_ligand-binding"/>
</dbReference>